<dbReference type="KEGG" id="nib:GU926_10075"/>
<dbReference type="RefSeq" id="WP_160691460.1">
    <property type="nucleotide sequence ID" value="NZ_CP047897.1"/>
</dbReference>
<protein>
    <recommendedName>
        <fullName evidence="2">DUF6799 domain-containing protein</fullName>
    </recommendedName>
</protein>
<evidence type="ECO:0000259" key="2">
    <source>
        <dbReference type="Pfam" id="PF20606"/>
    </source>
</evidence>
<keyword evidence="1" id="KW-0732">Signal</keyword>
<feature type="signal peptide" evidence="1">
    <location>
        <begin position="1"/>
        <end position="24"/>
    </location>
</feature>
<dbReference type="Proteomes" id="UP000464214">
    <property type="component" value="Chromosome"/>
</dbReference>
<proteinExistence type="predicted"/>
<gene>
    <name evidence="3" type="ORF">GU926_10075</name>
</gene>
<feature type="chain" id="PRO_5026920164" description="DUF6799 domain-containing protein" evidence="1">
    <location>
        <begin position="25"/>
        <end position="212"/>
    </location>
</feature>
<keyword evidence="4" id="KW-1185">Reference proteome</keyword>
<organism evidence="3 4">
    <name type="scientific">Nibribacter ruber</name>
    <dbReference type="NCBI Taxonomy" id="2698458"/>
    <lineage>
        <taxon>Bacteria</taxon>
        <taxon>Pseudomonadati</taxon>
        <taxon>Bacteroidota</taxon>
        <taxon>Cytophagia</taxon>
        <taxon>Cytophagales</taxon>
        <taxon>Hymenobacteraceae</taxon>
        <taxon>Nibribacter</taxon>
    </lineage>
</organism>
<sequence length="212" mass="23217">MKAVFYLLALLLAAVSLSPATALAQDSSTPQDTVLTRQNIKDNTIFWNQNRLVRHNKGELEPLDTPAKYPNGTTVSPEGKVRLPNGRTITLQLKQAVNPQGKIVLAADDLFTYTAIQEQERQVAGDTETRIVVINGQISSIKQSGKVTASNIGLQKQVELTQQLVSLLEQRSQLLEAAMAPADKEKAASQTRYLTNRIAAVERDLKQNAGNQ</sequence>
<evidence type="ECO:0000313" key="3">
    <source>
        <dbReference type="EMBL" id="QHL87756.1"/>
    </source>
</evidence>
<dbReference type="AlphaFoldDB" id="A0A6P1NV76"/>
<dbReference type="InterPro" id="IPR046478">
    <property type="entry name" value="DUF6799"/>
</dbReference>
<evidence type="ECO:0000313" key="4">
    <source>
        <dbReference type="Proteomes" id="UP000464214"/>
    </source>
</evidence>
<accession>A0A6P1NV76</accession>
<reference evidence="3 4" key="1">
    <citation type="submission" date="2020-01" db="EMBL/GenBank/DDBJ databases">
        <authorList>
            <person name="Kim M."/>
        </authorList>
    </citation>
    <scope>NUCLEOTIDE SEQUENCE [LARGE SCALE GENOMIC DNA]</scope>
    <source>
        <strain evidence="3 4">BT10</strain>
    </source>
</reference>
<dbReference type="EMBL" id="CP047897">
    <property type="protein sequence ID" value="QHL87756.1"/>
    <property type="molecule type" value="Genomic_DNA"/>
</dbReference>
<evidence type="ECO:0000256" key="1">
    <source>
        <dbReference type="SAM" id="SignalP"/>
    </source>
</evidence>
<name>A0A6P1NV76_9BACT</name>
<dbReference type="Pfam" id="PF20606">
    <property type="entry name" value="DUF6799"/>
    <property type="match status" value="1"/>
</dbReference>
<feature type="domain" description="DUF6799" evidence="2">
    <location>
        <begin position="48"/>
        <end position="103"/>
    </location>
</feature>